<keyword evidence="4" id="KW-0378">Hydrolase</keyword>
<keyword evidence="3 7" id="KW-0812">Transmembrane</keyword>
<keyword evidence="10" id="KW-1185">Reference proteome</keyword>
<keyword evidence="6 7" id="KW-0472">Membrane</keyword>
<dbReference type="InterPro" id="IPR035952">
    <property type="entry name" value="Rhomboid-like_sf"/>
</dbReference>
<feature type="domain" description="Peptidase S54 rhomboid" evidence="8">
    <location>
        <begin position="70"/>
        <end position="225"/>
    </location>
</feature>
<dbReference type="SUPFAM" id="SSF144091">
    <property type="entry name" value="Rhomboid-like"/>
    <property type="match status" value="1"/>
</dbReference>
<dbReference type="InterPro" id="IPR050925">
    <property type="entry name" value="Rhomboid_protease_S54"/>
</dbReference>
<evidence type="ECO:0000256" key="7">
    <source>
        <dbReference type="SAM" id="Phobius"/>
    </source>
</evidence>
<feature type="transmembrane region" description="Helical" evidence="7">
    <location>
        <begin position="132"/>
        <end position="150"/>
    </location>
</feature>
<dbReference type="AlphaFoldDB" id="B4VKF6"/>
<reference evidence="9 10" key="1">
    <citation type="submission" date="2008-07" db="EMBL/GenBank/DDBJ databases">
        <authorList>
            <person name="Tandeau de Marsac N."/>
            <person name="Ferriera S."/>
            <person name="Johnson J."/>
            <person name="Kravitz S."/>
            <person name="Beeson K."/>
            <person name="Sutton G."/>
            <person name="Rogers Y.-H."/>
            <person name="Friedman R."/>
            <person name="Frazier M."/>
            <person name="Venter J.C."/>
        </authorList>
    </citation>
    <scope>NUCLEOTIDE SEQUENCE [LARGE SCALE GENOMIC DNA]</scope>
    <source>
        <strain evidence="9 10">PCC 7420</strain>
    </source>
</reference>
<feature type="transmembrane region" description="Helical" evidence="7">
    <location>
        <begin position="157"/>
        <end position="183"/>
    </location>
</feature>
<proteinExistence type="inferred from homology"/>
<evidence type="ECO:0000313" key="9">
    <source>
        <dbReference type="EMBL" id="EDX77681.1"/>
    </source>
</evidence>
<keyword evidence="5 7" id="KW-1133">Transmembrane helix</keyword>
<accession>B4VKF6</accession>
<dbReference type="Gene3D" id="1.20.1540.10">
    <property type="entry name" value="Rhomboid-like"/>
    <property type="match status" value="1"/>
</dbReference>
<dbReference type="HOGENOM" id="CLU_055068_5_1_3"/>
<evidence type="ECO:0000256" key="6">
    <source>
        <dbReference type="ARBA" id="ARBA00023136"/>
    </source>
</evidence>
<dbReference type="GO" id="GO:0004252">
    <property type="term" value="F:serine-type endopeptidase activity"/>
    <property type="evidence" value="ECO:0007669"/>
    <property type="project" value="InterPro"/>
</dbReference>
<evidence type="ECO:0000313" key="10">
    <source>
        <dbReference type="Proteomes" id="UP000003835"/>
    </source>
</evidence>
<evidence type="ECO:0000256" key="3">
    <source>
        <dbReference type="ARBA" id="ARBA00022692"/>
    </source>
</evidence>
<evidence type="ECO:0000259" key="8">
    <source>
        <dbReference type="Pfam" id="PF01694"/>
    </source>
</evidence>
<feature type="transmembrane region" description="Helical" evidence="7">
    <location>
        <begin position="206"/>
        <end position="228"/>
    </location>
</feature>
<dbReference type="FunFam" id="1.20.1540.10:FF:000027">
    <property type="entry name" value="Rhomboid family intramembrane serine protease"/>
    <property type="match status" value="1"/>
</dbReference>
<dbReference type="eggNOG" id="COG0705">
    <property type="taxonomic scope" value="Bacteria"/>
</dbReference>
<organism evidence="9 10">
    <name type="scientific">Coleofasciculus chthonoplastes PCC 7420</name>
    <dbReference type="NCBI Taxonomy" id="118168"/>
    <lineage>
        <taxon>Bacteria</taxon>
        <taxon>Bacillati</taxon>
        <taxon>Cyanobacteriota</taxon>
        <taxon>Cyanophyceae</taxon>
        <taxon>Coleofasciculales</taxon>
        <taxon>Coleofasciculaceae</taxon>
        <taxon>Coleofasciculus</taxon>
    </lineage>
</organism>
<dbReference type="Pfam" id="PF01694">
    <property type="entry name" value="Rhomboid"/>
    <property type="match status" value="1"/>
</dbReference>
<dbReference type="GO" id="GO:0016020">
    <property type="term" value="C:membrane"/>
    <property type="evidence" value="ECO:0007669"/>
    <property type="project" value="UniProtKB-SubCell"/>
</dbReference>
<evidence type="ECO:0000256" key="5">
    <source>
        <dbReference type="ARBA" id="ARBA00022989"/>
    </source>
</evidence>
<gene>
    <name evidence="9" type="ORF">MC7420_3005</name>
</gene>
<dbReference type="InterPro" id="IPR022764">
    <property type="entry name" value="Peptidase_S54_rhomboid_dom"/>
</dbReference>
<dbReference type="PANTHER" id="PTHR43731">
    <property type="entry name" value="RHOMBOID PROTEASE"/>
    <property type="match status" value="1"/>
</dbReference>
<dbReference type="STRING" id="118168.MC7420_3005"/>
<dbReference type="PANTHER" id="PTHR43731:SF14">
    <property type="entry name" value="PRESENILIN-ASSOCIATED RHOMBOID-LIKE PROTEIN, MITOCHONDRIAL"/>
    <property type="match status" value="1"/>
</dbReference>
<comment type="similarity">
    <text evidence="2">Belongs to the peptidase S54 family.</text>
</comment>
<evidence type="ECO:0000256" key="2">
    <source>
        <dbReference type="ARBA" id="ARBA00009045"/>
    </source>
</evidence>
<name>B4VKF6_9CYAN</name>
<dbReference type="EMBL" id="DS989843">
    <property type="protein sequence ID" value="EDX77681.1"/>
    <property type="molecule type" value="Genomic_DNA"/>
</dbReference>
<evidence type="ECO:0000256" key="1">
    <source>
        <dbReference type="ARBA" id="ARBA00004141"/>
    </source>
</evidence>
<feature type="transmembrane region" description="Helical" evidence="7">
    <location>
        <begin position="12"/>
        <end position="30"/>
    </location>
</feature>
<dbReference type="RefSeq" id="WP_006098942.1">
    <property type="nucleotide sequence ID" value="NZ_DS989843.1"/>
</dbReference>
<sequence>MVPLRDENPIKITPYITYTLIAINVLVFIFELTLNSQQLDVFFHLFAVVPKELTASFNGITVHQPIPEPLTLITAQFLHAGFTHVGFNMLFLWIFGNNIEEELGRFKFLIFYLTCGVLASLTQWFFSAQSGIPSLGASGAIAGVMGAYILKFPNAKVVTLIPLGFFFTTLRLPSVFFLGFWFLQQAFNGLAMLEAPANVGMENGGIAYWAHAGGFVFGAVLGPLLGLFSDDTKSSFGDSQNLS</sequence>
<feature type="transmembrane region" description="Helical" evidence="7">
    <location>
        <begin position="108"/>
        <end position="126"/>
    </location>
</feature>
<feature type="transmembrane region" description="Helical" evidence="7">
    <location>
        <begin position="77"/>
        <end position="96"/>
    </location>
</feature>
<protein>
    <submittedName>
        <fullName evidence="9">Peptidase, S54 (Rhomboid) family</fullName>
    </submittedName>
</protein>
<evidence type="ECO:0000256" key="4">
    <source>
        <dbReference type="ARBA" id="ARBA00022801"/>
    </source>
</evidence>
<comment type="subcellular location">
    <subcellularLocation>
        <location evidence="1">Membrane</location>
        <topology evidence="1">Multi-pass membrane protein</topology>
    </subcellularLocation>
</comment>
<dbReference type="OrthoDB" id="9813074at2"/>
<dbReference type="Proteomes" id="UP000003835">
    <property type="component" value="Unassembled WGS sequence"/>
</dbReference>